<protein>
    <submittedName>
        <fullName evidence="9">Aromatic hydrocarbon degradation protein</fullName>
    </submittedName>
</protein>
<evidence type="ECO:0000256" key="7">
    <source>
        <dbReference type="ARBA" id="ARBA00023237"/>
    </source>
</evidence>
<evidence type="ECO:0000256" key="1">
    <source>
        <dbReference type="ARBA" id="ARBA00004571"/>
    </source>
</evidence>
<dbReference type="GO" id="GO:0009279">
    <property type="term" value="C:cell outer membrane"/>
    <property type="evidence" value="ECO:0007669"/>
    <property type="project" value="UniProtKB-SubCell"/>
</dbReference>
<dbReference type="PANTHER" id="PTHR35093">
    <property type="entry name" value="OUTER MEMBRANE PROTEIN NMB0088-RELATED"/>
    <property type="match status" value="1"/>
</dbReference>
<feature type="signal peptide" evidence="8">
    <location>
        <begin position="1"/>
        <end position="20"/>
    </location>
</feature>
<dbReference type="Proteomes" id="UP000885832">
    <property type="component" value="Unassembled WGS sequence"/>
</dbReference>
<sequence>MPVLSRQLLFSIAISFPVIASATNGMNMEGYGPISLGMGGTSMAFDNGVAAVMNNPATLSLMPEKKRLDVALGMLGPDVESSAGGVSAGSDGDAYYMPAVGWAKHYGEWTVGMGMFAQGGMGTDFSGNSFMGNPAQSAISPVLENRSELSVGRIVLPLTYNAGNNWHFGATIDFVWAGLDLKMAMSENQFADMANPASQQAGRTSGSLVDSFGAMYEPFGGTGVRSLDYAYFDYSNSSDYSGKARGNGFGGKLGFVYEVEKGFNIGASYHAKTWLNDLETDDANMQMAVNIDTGVAGGGAPSGSYVDSLIPLSGKMTVKDFQWPAVLALGVSKQVSERWQVAADIKRIQWADVMKNFTMVFNADNVASNGGFAGKEMTATLFQNWEDQDVIALGTAYQVTDELVLRFGANLSDNPVPDQYLSALFPAVTEDHYTAGFGYDFSQSDMVNFAISRAPEVSFTSASGITSTHSQTSWQLMFSRLW</sequence>
<evidence type="ECO:0000256" key="8">
    <source>
        <dbReference type="SAM" id="SignalP"/>
    </source>
</evidence>
<keyword evidence="6" id="KW-0472">Membrane</keyword>
<evidence type="ECO:0000313" key="9">
    <source>
        <dbReference type="EMBL" id="HHJ80133.1"/>
    </source>
</evidence>
<keyword evidence="7" id="KW-0998">Cell outer membrane</keyword>
<dbReference type="SUPFAM" id="SSF56935">
    <property type="entry name" value="Porins"/>
    <property type="match status" value="1"/>
</dbReference>
<comment type="subcellular location">
    <subcellularLocation>
        <location evidence="1">Cell outer membrane</location>
        <topology evidence="1">Multi-pass membrane protein</topology>
    </subcellularLocation>
</comment>
<dbReference type="GO" id="GO:0015483">
    <property type="term" value="F:long-chain fatty acid transporting porin activity"/>
    <property type="evidence" value="ECO:0007669"/>
    <property type="project" value="TreeGrafter"/>
</dbReference>
<proteinExistence type="inferred from homology"/>
<dbReference type="InterPro" id="IPR005017">
    <property type="entry name" value="OMPP1/FadL/TodX"/>
</dbReference>
<dbReference type="AlphaFoldDB" id="A0A832J7C7"/>
<dbReference type="EMBL" id="DRNF01000047">
    <property type="protein sequence ID" value="HHJ80133.1"/>
    <property type="molecule type" value="Genomic_DNA"/>
</dbReference>
<evidence type="ECO:0000256" key="5">
    <source>
        <dbReference type="ARBA" id="ARBA00022729"/>
    </source>
</evidence>
<organism evidence="9">
    <name type="scientific">Candidatus Tenderia electrophaga</name>
    <dbReference type="NCBI Taxonomy" id="1748243"/>
    <lineage>
        <taxon>Bacteria</taxon>
        <taxon>Pseudomonadati</taxon>
        <taxon>Pseudomonadota</taxon>
        <taxon>Gammaproteobacteria</taxon>
        <taxon>Candidatus Tenderiales</taxon>
        <taxon>Candidatus Tenderiaceae</taxon>
        <taxon>Candidatus Tenderia</taxon>
    </lineage>
</organism>
<accession>A0A832J7C7</accession>
<keyword evidence="5 8" id="KW-0732">Signal</keyword>
<dbReference type="PANTHER" id="PTHR35093:SF8">
    <property type="entry name" value="OUTER MEMBRANE PROTEIN NMB0088-RELATED"/>
    <property type="match status" value="1"/>
</dbReference>
<evidence type="ECO:0000256" key="3">
    <source>
        <dbReference type="ARBA" id="ARBA00022452"/>
    </source>
</evidence>
<keyword evidence="3" id="KW-1134">Transmembrane beta strand</keyword>
<name>A0A832J7C7_9GAMM</name>
<comment type="caution">
    <text evidence="9">The sequence shown here is derived from an EMBL/GenBank/DDBJ whole genome shotgun (WGS) entry which is preliminary data.</text>
</comment>
<evidence type="ECO:0000256" key="2">
    <source>
        <dbReference type="ARBA" id="ARBA00008163"/>
    </source>
</evidence>
<evidence type="ECO:0000256" key="6">
    <source>
        <dbReference type="ARBA" id="ARBA00023136"/>
    </source>
</evidence>
<dbReference type="Gene3D" id="2.40.160.60">
    <property type="entry name" value="Outer membrane protein transport protein (OMPP1/FadL/TodX)"/>
    <property type="match status" value="1"/>
</dbReference>
<keyword evidence="4" id="KW-0812">Transmembrane</keyword>
<reference evidence="9" key="1">
    <citation type="journal article" date="2020" name="mSystems">
        <title>Genome- and Community-Level Interaction Insights into Carbon Utilization and Element Cycling Functions of Hydrothermarchaeota in Hydrothermal Sediment.</title>
        <authorList>
            <person name="Zhou Z."/>
            <person name="Liu Y."/>
            <person name="Xu W."/>
            <person name="Pan J."/>
            <person name="Luo Z.H."/>
            <person name="Li M."/>
        </authorList>
    </citation>
    <scope>NUCLEOTIDE SEQUENCE [LARGE SCALE GENOMIC DNA]</scope>
    <source>
        <strain evidence="9">HyVt-505</strain>
    </source>
</reference>
<comment type="similarity">
    <text evidence="2">Belongs to the OmpP1/FadL family.</text>
</comment>
<evidence type="ECO:0000256" key="4">
    <source>
        <dbReference type="ARBA" id="ARBA00022692"/>
    </source>
</evidence>
<gene>
    <name evidence="9" type="ORF">ENJ65_00705</name>
</gene>
<dbReference type="Pfam" id="PF03349">
    <property type="entry name" value="Toluene_X"/>
    <property type="match status" value="1"/>
</dbReference>
<feature type="chain" id="PRO_5032957627" evidence="8">
    <location>
        <begin position="21"/>
        <end position="482"/>
    </location>
</feature>